<dbReference type="InterPro" id="IPR051792">
    <property type="entry name" value="GGT_bact"/>
</dbReference>
<gene>
    <name evidence="1" type="ORF">METZ01_LOCUS419046</name>
</gene>
<accession>A0A382X530</accession>
<protein>
    <recommendedName>
        <fullName evidence="2">Gamma-glutamyltransferase</fullName>
    </recommendedName>
</protein>
<dbReference type="PANTHER" id="PTHR43199:SF1">
    <property type="entry name" value="GLUTATHIONE HYDROLASE PROENZYME"/>
    <property type="match status" value="1"/>
</dbReference>
<dbReference type="PANTHER" id="PTHR43199">
    <property type="entry name" value="GLUTATHIONE HYDROLASE"/>
    <property type="match status" value="1"/>
</dbReference>
<dbReference type="AlphaFoldDB" id="A0A382X530"/>
<dbReference type="SUPFAM" id="SSF56235">
    <property type="entry name" value="N-terminal nucleophile aminohydrolases (Ntn hydrolases)"/>
    <property type="match status" value="1"/>
</dbReference>
<feature type="non-terminal residue" evidence="1">
    <location>
        <position position="186"/>
    </location>
</feature>
<name>A0A382X530_9ZZZZ</name>
<dbReference type="PRINTS" id="PR01210">
    <property type="entry name" value="GGTRANSPTASE"/>
</dbReference>
<organism evidence="1">
    <name type="scientific">marine metagenome</name>
    <dbReference type="NCBI Taxonomy" id="408172"/>
    <lineage>
        <taxon>unclassified sequences</taxon>
        <taxon>metagenomes</taxon>
        <taxon>ecological metagenomes</taxon>
    </lineage>
</organism>
<sequence length="186" mass="20142">MKVIENWEINKSSVNSKGGVVTSHHYEASDIGADILNSGGNAVDAAIAMGLALGVVEPWMSGLGGCGFMIYYNAEKEKCFGIDFGVQSSANLNTNDYVLSESGEDKDLFSWPNLENETNVKGPLSMAVPSYISGISLALKNFGTMSWKELIEPSCMLSSRGMLVDWHTTLRIALASDDLKKFESSR</sequence>
<dbReference type="InterPro" id="IPR029055">
    <property type="entry name" value="Ntn_hydrolases_N"/>
</dbReference>
<dbReference type="EMBL" id="UINC01165034">
    <property type="protein sequence ID" value="SVD66192.1"/>
    <property type="molecule type" value="Genomic_DNA"/>
</dbReference>
<reference evidence="1" key="1">
    <citation type="submission" date="2018-05" db="EMBL/GenBank/DDBJ databases">
        <authorList>
            <person name="Lanie J.A."/>
            <person name="Ng W.-L."/>
            <person name="Kazmierczak K.M."/>
            <person name="Andrzejewski T.M."/>
            <person name="Davidsen T.M."/>
            <person name="Wayne K.J."/>
            <person name="Tettelin H."/>
            <person name="Glass J.I."/>
            <person name="Rusch D."/>
            <person name="Podicherti R."/>
            <person name="Tsui H.-C.T."/>
            <person name="Winkler M.E."/>
        </authorList>
    </citation>
    <scope>NUCLEOTIDE SEQUENCE</scope>
</reference>
<proteinExistence type="predicted"/>
<dbReference type="Pfam" id="PF01019">
    <property type="entry name" value="G_glu_transpept"/>
    <property type="match status" value="1"/>
</dbReference>
<evidence type="ECO:0000313" key="1">
    <source>
        <dbReference type="EMBL" id="SVD66192.1"/>
    </source>
</evidence>
<evidence type="ECO:0008006" key="2">
    <source>
        <dbReference type="Google" id="ProtNLM"/>
    </source>
</evidence>